<dbReference type="SUPFAM" id="SSF57959">
    <property type="entry name" value="Leucine zipper domain"/>
    <property type="match status" value="1"/>
</dbReference>
<dbReference type="GO" id="GO:0003700">
    <property type="term" value="F:DNA-binding transcription factor activity"/>
    <property type="evidence" value="ECO:0007669"/>
    <property type="project" value="InterPro"/>
</dbReference>
<evidence type="ECO:0000313" key="4">
    <source>
        <dbReference type="Proteomes" id="UP000016923"/>
    </source>
</evidence>
<dbReference type="STRING" id="1262450.S3BVF5"/>
<feature type="domain" description="BZIP" evidence="2">
    <location>
        <begin position="420"/>
        <end position="477"/>
    </location>
</feature>
<feature type="compositionally biased region" description="Gly residues" evidence="1">
    <location>
        <begin position="367"/>
        <end position="376"/>
    </location>
</feature>
<feature type="compositionally biased region" description="Polar residues" evidence="1">
    <location>
        <begin position="272"/>
        <end position="289"/>
    </location>
</feature>
<feature type="compositionally biased region" description="Basic residues" evidence="1">
    <location>
        <begin position="545"/>
        <end position="555"/>
    </location>
</feature>
<proteinExistence type="predicted"/>
<feature type="region of interest" description="Disordered" evidence="1">
    <location>
        <begin position="1"/>
        <end position="141"/>
    </location>
</feature>
<feature type="compositionally biased region" description="Low complexity" evidence="1">
    <location>
        <begin position="73"/>
        <end position="95"/>
    </location>
</feature>
<name>S3BVF5_OPHP1</name>
<feature type="region of interest" description="Disordered" evidence="1">
    <location>
        <begin position="516"/>
        <end position="555"/>
    </location>
</feature>
<dbReference type="Proteomes" id="UP000016923">
    <property type="component" value="Unassembled WGS sequence"/>
</dbReference>
<feature type="region of interest" description="Disordered" evidence="1">
    <location>
        <begin position="184"/>
        <end position="206"/>
    </location>
</feature>
<reference evidence="3 4" key="1">
    <citation type="journal article" date="2013" name="BMC Genomics">
        <title>The genome and transcriptome of the pine saprophyte Ophiostoma piceae, and a comparison with the bark beetle-associated pine pathogen Grosmannia clavigera.</title>
        <authorList>
            <person name="Haridas S."/>
            <person name="Wang Y."/>
            <person name="Lim L."/>
            <person name="Massoumi Alamouti S."/>
            <person name="Jackman S."/>
            <person name="Docking R."/>
            <person name="Robertson G."/>
            <person name="Birol I."/>
            <person name="Bohlmann J."/>
            <person name="Breuil C."/>
        </authorList>
    </citation>
    <scope>NUCLEOTIDE SEQUENCE [LARGE SCALE GENOMIC DNA]</scope>
    <source>
        <strain evidence="3 4">UAMH 11346</strain>
    </source>
</reference>
<evidence type="ECO:0000313" key="3">
    <source>
        <dbReference type="EMBL" id="EPE05189.1"/>
    </source>
</evidence>
<dbReference type="Gene3D" id="1.20.5.170">
    <property type="match status" value="1"/>
</dbReference>
<dbReference type="SMART" id="SM00338">
    <property type="entry name" value="BRLZ"/>
    <property type="match status" value="1"/>
</dbReference>
<sequence>MKHEKHSSSGRGGDSKRSKGKDTHGKPRHGESTREGYYGKDGYYPPMESAYHSEQQPYPHQYSGHYQQEHQHQQGYYSQSAPPASSASAGPSLSAILNHGDPADDYPRHISTYPSAGTSAPAPAPASRLGSSGSMGSNGASSKMALHNALSPIVPSTPSMTASGPVDNSIASVALSDQRSVTSASDVTYTSHTQAHPQTYRTHDGHPMYASAEDFQKGKANLDYHYYHTHSSNNSDSYLHEHEQYTTSSRGTEADRRASGSSRSSKHHNAAASYTSELPSRGPPTSSRGDTGKKPSAKSGSSSKGKKEQKGQRSQTGQKSQNINSHYHNSHLYAATPTSSTEISSPAFSAPDTPGQQTPRLVSVGNGSFGSSGGEGEYYDQDQDQDHDEDDEDDASSYGARGRDRDASSAPSLQQPPAVQRERNRVAATKCRAKSKAAVSKLEEEERLMSDQRQSLVAQKSALVDEMLNLREQLLLHGSCESGGFIKQYITNAAHTIADSGGKKLIWGADGTGKAWGDERHHSHGHGHGHDQSHDHDHGHDGHSKGHVKKEKKKK</sequence>
<dbReference type="HOGENOM" id="CLU_490977_0_0_1"/>
<dbReference type="InterPro" id="IPR046347">
    <property type="entry name" value="bZIP_sf"/>
</dbReference>
<feature type="compositionally biased region" description="Low complexity" evidence="1">
    <location>
        <begin position="114"/>
        <end position="141"/>
    </location>
</feature>
<dbReference type="EMBL" id="KE148157">
    <property type="protein sequence ID" value="EPE05189.1"/>
    <property type="molecule type" value="Genomic_DNA"/>
</dbReference>
<dbReference type="OrthoDB" id="295274at2759"/>
<dbReference type="PROSITE" id="PS50217">
    <property type="entry name" value="BZIP"/>
    <property type="match status" value="1"/>
</dbReference>
<dbReference type="CDD" id="cd14687">
    <property type="entry name" value="bZIP_ATF2"/>
    <property type="match status" value="1"/>
</dbReference>
<evidence type="ECO:0000256" key="1">
    <source>
        <dbReference type="SAM" id="MobiDB-lite"/>
    </source>
</evidence>
<dbReference type="InterPro" id="IPR004827">
    <property type="entry name" value="bZIP"/>
</dbReference>
<dbReference type="VEuPathDB" id="FungiDB:F503_03794"/>
<organism evidence="3 4">
    <name type="scientific">Ophiostoma piceae (strain UAMH 11346)</name>
    <name type="common">Sap stain fungus</name>
    <dbReference type="NCBI Taxonomy" id="1262450"/>
    <lineage>
        <taxon>Eukaryota</taxon>
        <taxon>Fungi</taxon>
        <taxon>Dikarya</taxon>
        <taxon>Ascomycota</taxon>
        <taxon>Pezizomycotina</taxon>
        <taxon>Sordariomycetes</taxon>
        <taxon>Sordariomycetidae</taxon>
        <taxon>Ophiostomatales</taxon>
        <taxon>Ophiostomataceae</taxon>
        <taxon>Ophiostoma</taxon>
    </lineage>
</organism>
<dbReference type="AlphaFoldDB" id="S3BVF5"/>
<feature type="compositionally biased region" description="Polar residues" evidence="1">
    <location>
        <begin position="336"/>
        <end position="347"/>
    </location>
</feature>
<dbReference type="eggNOG" id="KOG1414">
    <property type="taxonomic scope" value="Eukaryota"/>
</dbReference>
<protein>
    <submittedName>
        <fullName evidence="3">Bzip transcription factor</fullName>
    </submittedName>
</protein>
<feature type="compositionally biased region" description="Polar residues" evidence="1">
    <location>
        <begin position="184"/>
        <end position="200"/>
    </location>
</feature>
<keyword evidence="4" id="KW-1185">Reference proteome</keyword>
<feature type="compositionally biased region" description="Basic and acidic residues" evidence="1">
    <location>
        <begin position="528"/>
        <end position="544"/>
    </location>
</feature>
<feature type="compositionally biased region" description="Polar residues" evidence="1">
    <location>
        <begin position="316"/>
        <end position="327"/>
    </location>
</feature>
<dbReference type="PROSITE" id="PS00036">
    <property type="entry name" value="BZIP_BASIC"/>
    <property type="match status" value="1"/>
</dbReference>
<feature type="compositionally biased region" description="Basic and acidic residues" evidence="1">
    <location>
        <begin position="1"/>
        <end position="38"/>
    </location>
</feature>
<gene>
    <name evidence="3" type="ORF">F503_03794</name>
</gene>
<evidence type="ECO:0000259" key="2">
    <source>
        <dbReference type="PROSITE" id="PS50217"/>
    </source>
</evidence>
<feature type="region of interest" description="Disordered" evidence="1">
    <location>
        <begin position="231"/>
        <end position="432"/>
    </location>
</feature>
<feature type="compositionally biased region" description="Acidic residues" evidence="1">
    <location>
        <begin position="377"/>
        <end position="395"/>
    </location>
</feature>
<accession>S3BVF5</accession>